<proteinExistence type="predicted"/>
<dbReference type="SUPFAM" id="SSF46785">
    <property type="entry name" value="Winged helix' DNA-binding domain"/>
    <property type="match status" value="1"/>
</dbReference>
<reference evidence="6 7" key="1">
    <citation type="submission" date="2020-08" db="EMBL/GenBank/DDBJ databases">
        <title>Genomic Encyclopedia of Type Strains, Phase IV (KMG-IV): sequencing the most valuable type-strain genomes for metagenomic binning, comparative biology and taxonomic classification.</title>
        <authorList>
            <person name="Goeker M."/>
        </authorList>
    </citation>
    <scope>NUCLEOTIDE SEQUENCE [LARGE SCALE GENOMIC DNA]</scope>
    <source>
        <strain evidence="6 7">DSM 25966</strain>
    </source>
</reference>
<accession>A0A840AUT7</accession>
<organism evidence="6 7">
    <name type="scientific">Kaistia hirudinis</name>
    <dbReference type="NCBI Taxonomy" id="1293440"/>
    <lineage>
        <taxon>Bacteria</taxon>
        <taxon>Pseudomonadati</taxon>
        <taxon>Pseudomonadota</taxon>
        <taxon>Alphaproteobacteria</taxon>
        <taxon>Hyphomicrobiales</taxon>
        <taxon>Kaistiaceae</taxon>
        <taxon>Kaistia</taxon>
    </lineage>
</organism>
<feature type="domain" description="HTH gntR-type" evidence="5">
    <location>
        <begin position="15"/>
        <end position="81"/>
    </location>
</feature>
<dbReference type="PANTHER" id="PTHR44846:SF1">
    <property type="entry name" value="MANNOSYL-D-GLYCERATE TRANSPORT_METABOLISM SYSTEM REPRESSOR MNGR-RELATED"/>
    <property type="match status" value="1"/>
</dbReference>
<evidence type="ECO:0000256" key="3">
    <source>
        <dbReference type="ARBA" id="ARBA00023163"/>
    </source>
</evidence>
<dbReference type="GO" id="GO:0003700">
    <property type="term" value="F:DNA-binding transcription factor activity"/>
    <property type="evidence" value="ECO:0007669"/>
    <property type="project" value="InterPro"/>
</dbReference>
<dbReference type="GO" id="GO:0045892">
    <property type="term" value="P:negative regulation of DNA-templated transcription"/>
    <property type="evidence" value="ECO:0007669"/>
    <property type="project" value="TreeGrafter"/>
</dbReference>
<dbReference type="EMBL" id="JACIDS010000004">
    <property type="protein sequence ID" value="MBB3932561.1"/>
    <property type="molecule type" value="Genomic_DNA"/>
</dbReference>
<dbReference type="PANTHER" id="PTHR44846">
    <property type="entry name" value="MANNOSYL-D-GLYCERATE TRANSPORT/METABOLISM SYSTEM REPRESSOR MNGR-RELATED"/>
    <property type="match status" value="1"/>
</dbReference>
<evidence type="ECO:0000259" key="5">
    <source>
        <dbReference type="PROSITE" id="PS50949"/>
    </source>
</evidence>
<dbReference type="InterPro" id="IPR011663">
    <property type="entry name" value="UTRA"/>
</dbReference>
<dbReference type="SMART" id="SM00345">
    <property type="entry name" value="HTH_GNTR"/>
    <property type="match status" value="1"/>
</dbReference>
<dbReference type="CDD" id="cd07377">
    <property type="entry name" value="WHTH_GntR"/>
    <property type="match status" value="1"/>
</dbReference>
<evidence type="ECO:0000256" key="1">
    <source>
        <dbReference type="ARBA" id="ARBA00023015"/>
    </source>
</evidence>
<keyword evidence="7" id="KW-1185">Reference proteome</keyword>
<dbReference type="Pfam" id="PF00392">
    <property type="entry name" value="GntR"/>
    <property type="match status" value="1"/>
</dbReference>
<keyword evidence="3" id="KW-0804">Transcription</keyword>
<keyword evidence="2" id="KW-0238">DNA-binding</keyword>
<dbReference type="InterPro" id="IPR036388">
    <property type="entry name" value="WH-like_DNA-bd_sf"/>
</dbReference>
<dbReference type="InterPro" id="IPR050679">
    <property type="entry name" value="Bact_HTH_transcr_reg"/>
</dbReference>
<dbReference type="Gene3D" id="1.10.10.10">
    <property type="entry name" value="Winged helix-like DNA-binding domain superfamily/Winged helix DNA-binding domain"/>
    <property type="match status" value="1"/>
</dbReference>
<dbReference type="Gene3D" id="3.40.1410.10">
    <property type="entry name" value="Chorismate lyase-like"/>
    <property type="match status" value="1"/>
</dbReference>
<protein>
    <submittedName>
        <fullName evidence="6">GntR family transcriptional regulator</fullName>
    </submittedName>
</protein>
<dbReference type="InterPro" id="IPR036390">
    <property type="entry name" value="WH_DNA-bd_sf"/>
</dbReference>
<comment type="caution">
    <text evidence="6">The sequence shown here is derived from an EMBL/GenBank/DDBJ whole genome shotgun (WGS) entry which is preliminary data.</text>
</comment>
<evidence type="ECO:0000313" key="6">
    <source>
        <dbReference type="EMBL" id="MBB3932561.1"/>
    </source>
</evidence>
<dbReference type="Pfam" id="PF07702">
    <property type="entry name" value="UTRA"/>
    <property type="match status" value="1"/>
</dbReference>
<name>A0A840AUT7_9HYPH</name>
<keyword evidence="1" id="KW-0805">Transcription regulation</keyword>
<feature type="compositionally biased region" description="Basic and acidic residues" evidence="4">
    <location>
        <begin position="258"/>
        <end position="274"/>
    </location>
</feature>
<dbReference type="InterPro" id="IPR028978">
    <property type="entry name" value="Chorismate_lyase_/UTRA_dom_sf"/>
</dbReference>
<dbReference type="GO" id="GO:0003677">
    <property type="term" value="F:DNA binding"/>
    <property type="evidence" value="ECO:0007669"/>
    <property type="project" value="UniProtKB-KW"/>
</dbReference>
<evidence type="ECO:0000256" key="2">
    <source>
        <dbReference type="ARBA" id="ARBA00023125"/>
    </source>
</evidence>
<feature type="region of interest" description="Disordered" evidence="4">
    <location>
        <begin position="248"/>
        <end position="289"/>
    </location>
</feature>
<sequence length="289" mass="32125">MVRSPAPLADPMMERPLYRQLIDSLRRDIAARQPGDRIDSEPQLSRRFGVSRFTVTRAVEALVDEGLLYRRQGLGTFVAAPALTRAPSYLMSFTEAVAAAGRAPAHRVLAFGAAEWRPDLPFAEGEALVALDRLRLVDGMATAIHRSVLSRAVADRVGLTADIVANPAFSLYRRFEEAGLFVERGVEMLRARPASDEEARLLRLLEDRVVMAVRRQSFAADGTILDVVDAVYDARRYAYEAEILRKTGPAEQTTRPQPSREKNHVLQVDSEQRFGPRLGPWSDERGEGG</sequence>
<dbReference type="PRINTS" id="PR00035">
    <property type="entry name" value="HTHGNTR"/>
</dbReference>
<evidence type="ECO:0000313" key="7">
    <source>
        <dbReference type="Proteomes" id="UP000553963"/>
    </source>
</evidence>
<dbReference type="AlphaFoldDB" id="A0A840AUT7"/>
<evidence type="ECO:0000256" key="4">
    <source>
        <dbReference type="SAM" id="MobiDB-lite"/>
    </source>
</evidence>
<dbReference type="SMART" id="SM00866">
    <property type="entry name" value="UTRA"/>
    <property type="match status" value="1"/>
</dbReference>
<gene>
    <name evidence="6" type="ORF">GGR25_003619</name>
</gene>
<dbReference type="RefSeq" id="WP_183400175.1">
    <property type="nucleotide sequence ID" value="NZ_JACIDS010000004.1"/>
</dbReference>
<dbReference type="SUPFAM" id="SSF64288">
    <property type="entry name" value="Chorismate lyase-like"/>
    <property type="match status" value="1"/>
</dbReference>
<dbReference type="InterPro" id="IPR000524">
    <property type="entry name" value="Tscrpt_reg_HTH_GntR"/>
</dbReference>
<dbReference type="PROSITE" id="PS50949">
    <property type="entry name" value="HTH_GNTR"/>
    <property type="match status" value="1"/>
</dbReference>
<dbReference type="Proteomes" id="UP000553963">
    <property type="component" value="Unassembled WGS sequence"/>
</dbReference>